<keyword evidence="4" id="KW-1185">Reference proteome</keyword>
<evidence type="ECO:0000313" key="2">
    <source>
        <dbReference type="EMBL" id="AHY46835.1"/>
    </source>
</evidence>
<name>A0A023X4A5_RUBRA</name>
<dbReference type="RefSeq" id="WP_038681797.1">
    <property type="nucleotide sequence ID" value="NZ_CP007514.1"/>
</dbReference>
<evidence type="ECO:0000256" key="1">
    <source>
        <dbReference type="SAM" id="Phobius"/>
    </source>
</evidence>
<proteinExistence type="predicted"/>
<organism evidence="2 4">
    <name type="scientific">Rubrobacter radiotolerans</name>
    <name type="common">Arthrobacter radiotolerans</name>
    <dbReference type="NCBI Taxonomy" id="42256"/>
    <lineage>
        <taxon>Bacteria</taxon>
        <taxon>Bacillati</taxon>
        <taxon>Actinomycetota</taxon>
        <taxon>Rubrobacteria</taxon>
        <taxon>Rubrobacterales</taxon>
        <taxon>Rubrobacteraceae</taxon>
        <taxon>Rubrobacter</taxon>
    </lineage>
</organism>
<keyword evidence="1" id="KW-1133">Transmembrane helix</keyword>
<reference evidence="2 4" key="1">
    <citation type="submission" date="2014-03" db="EMBL/GenBank/DDBJ databases">
        <title>Complete genome sequence of the Radio-Resistant Rubrobacter radiotolerans RSPS-4.</title>
        <authorList>
            <person name="Egas C.C."/>
            <person name="Barroso C.C."/>
            <person name="Froufe H.J.C."/>
            <person name="Pacheco J.J."/>
            <person name="Albuquerque L.L."/>
            <person name="da Costa M.M.S."/>
        </authorList>
    </citation>
    <scope>NUCLEOTIDE SEQUENCE [LARGE SCALE GENOMIC DNA]</scope>
    <source>
        <strain evidence="2 4">RSPS-4</strain>
    </source>
</reference>
<keyword evidence="1" id="KW-0812">Transmembrane</keyword>
<dbReference type="HOGENOM" id="CLU_2847167_0_0_11"/>
<dbReference type="KEGG" id="rrd:RradSPS_1552"/>
<sequence length="65" mass="6733">MTRIVLAVILPATAGLVCVSGSLFLVPYVSARLSPEVLVALAVAGVSLLVFATVMQVLIRRRPGG</sequence>
<dbReference type="AlphaFoldDB" id="A0A023X4A5"/>
<dbReference type="STRING" id="42256.RradSPS_1552"/>
<accession>A0A023X4A5</accession>
<evidence type="ECO:0000313" key="3">
    <source>
        <dbReference type="EMBL" id="MDX5894241.1"/>
    </source>
</evidence>
<gene>
    <name evidence="2" type="ORF">RradSPS_1552</name>
    <name evidence="3" type="ORF">SIL72_09395</name>
</gene>
<feature type="transmembrane region" description="Helical" evidence="1">
    <location>
        <begin position="37"/>
        <end position="59"/>
    </location>
</feature>
<dbReference type="EMBL" id="CP007514">
    <property type="protein sequence ID" value="AHY46835.1"/>
    <property type="molecule type" value="Genomic_DNA"/>
</dbReference>
<reference evidence="3" key="2">
    <citation type="submission" date="2023-11" db="EMBL/GenBank/DDBJ databases">
        <title>MicrobeMod: A computational toolkit for identifying prokaryotic methylation and restriction-modification with nanopore sequencing.</title>
        <authorList>
            <person name="Crits-Christoph A."/>
            <person name="Kang S.C."/>
            <person name="Lee H."/>
            <person name="Ostrov N."/>
        </authorList>
    </citation>
    <scope>NUCLEOTIDE SEQUENCE</scope>
    <source>
        <strain evidence="3">ATCC 51242</strain>
    </source>
</reference>
<dbReference type="Proteomes" id="UP000025229">
    <property type="component" value="Chromosome"/>
</dbReference>
<protein>
    <submittedName>
        <fullName evidence="2">Uncharacterized protein</fullName>
    </submittedName>
</protein>
<keyword evidence="1" id="KW-0472">Membrane</keyword>
<dbReference type="Proteomes" id="UP001281130">
    <property type="component" value="Unassembled WGS sequence"/>
</dbReference>
<dbReference type="EMBL" id="JAWXXX010000001">
    <property type="protein sequence ID" value="MDX5894241.1"/>
    <property type="molecule type" value="Genomic_DNA"/>
</dbReference>
<evidence type="ECO:0000313" key="4">
    <source>
        <dbReference type="Proteomes" id="UP000025229"/>
    </source>
</evidence>